<evidence type="ECO:0000313" key="1">
    <source>
        <dbReference type="EMBL" id="KAL1513117.1"/>
    </source>
</evidence>
<protein>
    <submittedName>
        <fullName evidence="1">Uncharacterized protein</fullName>
    </submittedName>
</protein>
<evidence type="ECO:0000313" key="2">
    <source>
        <dbReference type="Proteomes" id="UP001566132"/>
    </source>
</evidence>
<comment type="caution">
    <text evidence="1">The sequence shown here is derived from an EMBL/GenBank/DDBJ whole genome shotgun (WGS) entry which is preliminary data.</text>
</comment>
<dbReference type="Proteomes" id="UP001566132">
    <property type="component" value="Unassembled WGS sequence"/>
</dbReference>
<dbReference type="Pfam" id="PF08695">
    <property type="entry name" value="Coa1"/>
    <property type="match status" value="1"/>
</dbReference>
<dbReference type="PANTHER" id="PTHR47148">
    <property type="entry name" value="CYTOCHROME C OXIDASE ASSEMBLY FACTOR 1 HOMOLOG"/>
    <property type="match status" value="1"/>
</dbReference>
<sequence length="131" mass="14464">MLPSTKTLLKYSAIGGVATVIMGVLARGKIENNVKTAPFYKEAMKTLRGHAAAVYLLGEPIKDGKIDVGNNKKNFIDGNAAQFVVPLRGAKQRGIAYIYASKEDNDEQWSLSRIELEVNDRPDQRLVIKKC</sequence>
<proteinExistence type="predicted"/>
<organism evidence="1 2">
    <name type="scientific">Hypothenemus hampei</name>
    <name type="common">Coffee berry borer</name>
    <dbReference type="NCBI Taxonomy" id="57062"/>
    <lineage>
        <taxon>Eukaryota</taxon>
        <taxon>Metazoa</taxon>
        <taxon>Ecdysozoa</taxon>
        <taxon>Arthropoda</taxon>
        <taxon>Hexapoda</taxon>
        <taxon>Insecta</taxon>
        <taxon>Pterygota</taxon>
        <taxon>Neoptera</taxon>
        <taxon>Endopterygota</taxon>
        <taxon>Coleoptera</taxon>
        <taxon>Polyphaga</taxon>
        <taxon>Cucujiformia</taxon>
        <taxon>Curculionidae</taxon>
        <taxon>Scolytinae</taxon>
        <taxon>Hypothenemus</taxon>
    </lineage>
</organism>
<keyword evidence="2" id="KW-1185">Reference proteome</keyword>
<dbReference type="PANTHER" id="PTHR47148:SF1">
    <property type="entry name" value="CYTOCHROME C OXIDASE ASSEMBLY FACTOR 1 HOMOLOG"/>
    <property type="match status" value="1"/>
</dbReference>
<dbReference type="InterPro" id="IPR014807">
    <property type="entry name" value="Coa1"/>
</dbReference>
<gene>
    <name evidence="1" type="ORF">ABEB36_002579</name>
</gene>
<dbReference type="AlphaFoldDB" id="A0ABD1F694"/>
<accession>A0ABD1F694</accession>
<dbReference type="EMBL" id="JBDJPC010000002">
    <property type="protein sequence ID" value="KAL1513117.1"/>
    <property type="molecule type" value="Genomic_DNA"/>
</dbReference>
<name>A0ABD1F694_HYPHA</name>
<reference evidence="1 2" key="1">
    <citation type="submission" date="2024-05" db="EMBL/GenBank/DDBJ databases">
        <title>Genetic variation in Jamaican populations of the coffee berry borer (Hypothenemus hampei).</title>
        <authorList>
            <person name="Errbii M."/>
            <person name="Myrie A."/>
        </authorList>
    </citation>
    <scope>NUCLEOTIDE SEQUENCE [LARGE SCALE GENOMIC DNA]</scope>
    <source>
        <strain evidence="1">JA-Hopewell-2020-01-JO</strain>
        <tissue evidence="1">Whole body</tissue>
    </source>
</reference>